<dbReference type="InterPro" id="IPR001279">
    <property type="entry name" value="Metallo-B-lactamas"/>
</dbReference>
<dbReference type="Proteomes" id="UP000015103">
    <property type="component" value="Unassembled WGS sequence"/>
</dbReference>
<keyword evidence="9" id="KW-0234">DNA repair</keyword>
<evidence type="ECO:0000256" key="4">
    <source>
        <dbReference type="ARBA" id="ARBA00022759"/>
    </source>
</evidence>
<feature type="domain" description="Metallo-beta-lactamase" evidence="13">
    <location>
        <begin position="2"/>
        <end position="174"/>
    </location>
</feature>
<dbReference type="EMBL" id="ACPB03006512">
    <property type="status" value="NOT_ANNOTATED_CDS"/>
    <property type="molecule type" value="Genomic_DNA"/>
</dbReference>
<dbReference type="GO" id="GO:0035312">
    <property type="term" value="F:5'-3' DNA exonuclease activity"/>
    <property type="evidence" value="ECO:0007669"/>
    <property type="project" value="TreeGrafter"/>
</dbReference>
<evidence type="ECO:0000256" key="9">
    <source>
        <dbReference type="ARBA" id="ARBA00023204"/>
    </source>
</evidence>
<keyword evidence="3" id="KW-0540">Nuclease</keyword>
<evidence type="ECO:0000256" key="1">
    <source>
        <dbReference type="ARBA" id="ARBA00004123"/>
    </source>
</evidence>
<evidence type="ECO:0000259" key="13">
    <source>
        <dbReference type="SMART" id="SM00849"/>
    </source>
</evidence>
<evidence type="ECO:0000256" key="10">
    <source>
        <dbReference type="ARBA" id="ARBA00023242"/>
    </source>
</evidence>
<comment type="subcellular location">
    <subcellularLocation>
        <location evidence="1">Nucleus</location>
    </subcellularLocation>
</comment>
<dbReference type="GO" id="GO:0003684">
    <property type="term" value="F:damaged DNA binding"/>
    <property type="evidence" value="ECO:0007669"/>
    <property type="project" value="TreeGrafter"/>
</dbReference>
<keyword evidence="7" id="KW-0269">Exonuclease</keyword>
<evidence type="ECO:0000256" key="6">
    <source>
        <dbReference type="ARBA" id="ARBA00022801"/>
    </source>
</evidence>
<reference evidence="14" key="1">
    <citation type="submission" date="2015-05" db="UniProtKB">
        <authorList>
            <consortium name="EnsemblMetazoa"/>
        </authorList>
    </citation>
    <scope>IDENTIFICATION</scope>
</reference>
<proteinExistence type="inferred from homology"/>
<keyword evidence="10" id="KW-0539">Nucleus</keyword>
<keyword evidence="5" id="KW-0227">DNA damage</keyword>
<dbReference type="EnsemblMetazoa" id="RPRC002107-RA">
    <property type="protein sequence ID" value="RPRC002107-PA"/>
    <property type="gene ID" value="RPRC002107"/>
</dbReference>
<dbReference type="SUPFAM" id="SSF56281">
    <property type="entry name" value="Metallo-hydrolase/oxidoreductase"/>
    <property type="match status" value="1"/>
</dbReference>
<dbReference type="PANTHER" id="PTHR23240">
    <property type="entry name" value="DNA CROSS-LINK REPAIR PROTEIN PSO2/SNM1-RELATED"/>
    <property type="match status" value="1"/>
</dbReference>
<comment type="similarity">
    <text evidence="2">Belongs to the DNA repair metallo-beta-lactamase (DRMBL) family.</text>
</comment>
<accession>T1HDI7</accession>
<dbReference type="Pfam" id="PF07522">
    <property type="entry name" value="DRMBL"/>
    <property type="match status" value="1"/>
</dbReference>
<dbReference type="STRING" id="13249.T1HDI7"/>
<dbReference type="InParanoid" id="T1HDI7"/>
<evidence type="ECO:0000256" key="11">
    <source>
        <dbReference type="ARBA" id="ARBA00039759"/>
    </source>
</evidence>
<dbReference type="InterPro" id="IPR036866">
    <property type="entry name" value="RibonucZ/Hydroxyglut_hydro"/>
</dbReference>
<evidence type="ECO:0000313" key="15">
    <source>
        <dbReference type="Proteomes" id="UP000015103"/>
    </source>
</evidence>
<dbReference type="AlphaFoldDB" id="T1HDI7"/>
<protein>
    <recommendedName>
        <fullName evidence="11">Protein artemis</fullName>
    </recommendedName>
    <alternativeName>
        <fullName evidence="12">DNA cross-link repair 1C protein</fullName>
    </alternativeName>
</protein>
<dbReference type="GO" id="GO:0006310">
    <property type="term" value="P:DNA recombination"/>
    <property type="evidence" value="ECO:0007669"/>
    <property type="project" value="UniProtKB-KW"/>
</dbReference>
<dbReference type="eggNOG" id="KOG1361">
    <property type="taxonomic scope" value="Eukaryota"/>
</dbReference>
<organism evidence="14 15">
    <name type="scientific">Rhodnius prolixus</name>
    <name type="common">Triatomid bug</name>
    <dbReference type="NCBI Taxonomy" id="13249"/>
    <lineage>
        <taxon>Eukaryota</taxon>
        <taxon>Metazoa</taxon>
        <taxon>Ecdysozoa</taxon>
        <taxon>Arthropoda</taxon>
        <taxon>Hexapoda</taxon>
        <taxon>Insecta</taxon>
        <taxon>Pterygota</taxon>
        <taxon>Neoptera</taxon>
        <taxon>Paraneoptera</taxon>
        <taxon>Hemiptera</taxon>
        <taxon>Heteroptera</taxon>
        <taxon>Panheteroptera</taxon>
        <taxon>Cimicomorpha</taxon>
        <taxon>Reduviidae</taxon>
        <taxon>Triatominae</taxon>
        <taxon>Rhodnius</taxon>
    </lineage>
</organism>
<dbReference type="GO" id="GO:0004519">
    <property type="term" value="F:endonuclease activity"/>
    <property type="evidence" value="ECO:0007669"/>
    <property type="project" value="UniProtKB-KW"/>
</dbReference>
<dbReference type="PANTHER" id="PTHR23240:SF8">
    <property type="entry name" value="PROTEIN ARTEMIS"/>
    <property type="match status" value="1"/>
</dbReference>
<keyword evidence="15" id="KW-1185">Reference proteome</keyword>
<name>T1HDI7_RHOPR</name>
<evidence type="ECO:0000256" key="12">
    <source>
        <dbReference type="ARBA" id="ARBA00042677"/>
    </source>
</evidence>
<evidence type="ECO:0000256" key="5">
    <source>
        <dbReference type="ARBA" id="ARBA00022763"/>
    </source>
</evidence>
<keyword evidence="4" id="KW-0255">Endonuclease</keyword>
<evidence type="ECO:0000256" key="2">
    <source>
        <dbReference type="ARBA" id="ARBA00010304"/>
    </source>
</evidence>
<keyword evidence="8" id="KW-0233">DNA recombination</keyword>
<evidence type="ECO:0000313" key="14">
    <source>
        <dbReference type="EnsemblMetazoa" id="RPRC002107-PA"/>
    </source>
</evidence>
<dbReference type="InterPro" id="IPR011084">
    <property type="entry name" value="DRMBL"/>
</dbReference>
<dbReference type="GO" id="GO:0036297">
    <property type="term" value="P:interstrand cross-link repair"/>
    <property type="evidence" value="ECO:0007669"/>
    <property type="project" value="TreeGrafter"/>
</dbReference>
<evidence type="ECO:0000256" key="3">
    <source>
        <dbReference type="ARBA" id="ARBA00022722"/>
    </source>
</evidence>
<dbReference type="GO" id="GO:0031123">
    <property type="term" value="P:RNA 3'-end processing"/>
    <property type="evidence" value="ECO:0007669"/>
    <property type="project" value="UniProtKB-ARBA"/>
</dbReference>
<sequence length="270" mass="31240">MNAFRGKLEEEGFQFCVIDHFEDFEGGKAFFLSHFHRDHMRGISSPSFNQIFKDQSDVYFYCSEITKTFMERDPEIQIPSEKIYMLENEDPVYIAKGDICVKVTPLRAGHCPGSIMLLFESYGGRVLYTGDFRLSTKDLEKSQTLFENGQLIKLNNIYLDTTFADACYATFPSRETSFKIIKEIIIRSKKLYNVSYIAILPPDVAEQNEFYVQVDVLYFRVAYSSHCSLDELNDFVTFLKPMKITPLVIADDGTKELVIEMVCNWKNPEE</sequence>
<dbReference type="Pfam" id="PF12706">
    <property type="entry name" value="Lactamase_B_2"/>
    <property type="match status" value="1"/>
</dbReference>
<dbReference type="SMART" id="SM00849">
    <property type="entry name" value="Lactamase_B"/>
    <property type="match status" value="1"/>
</dbReference>
<dbReference type="VEuPathDB" id="VectorBase:RPRC002107"/>
<keyword evidence="6" id="KW-0378">Hydrolase</keyword>
<dbReference type="Gene3D" id="3.60.15.10">
    <property type="entry name" value="Ribonuclease Z/Hydroxyacylglutathione hydrolase-like"/>
    <property type="match status" value="1"/>
</dbReference>
<dbReference type="GO" id="GO:0006303">
    <property type="term" value="P:double-strand break repair via nonhomologous end joining"/>
    <property type="evidence" value="ECO:0007669"/>
    <property type="project" value="TreeGrafter"/>
</dbReference>
<dbReference type="GO" id="GO:0005634">
    <property type="term" value="C:nucleus"/>
    <property type="evidence" value="ECO:0007669"/>
    <property type="project" value="UniProtKB-SubCell"/>
</dbReference>
<dbReference type="HOGENOM" id="CLU_1031773_0_0_1"/>
<evidence type="ECO:0000256" key="7">
    <source>
        <dbReference type="ARBA" id="ARBA00022839"/>
    </source>
</evidence>
<evidence type="ECO:0000256" key="8">
    <source>
        <dbReference type="ARBA" id="ARBA00023172"/>
    </source>
</evidence>